<proteinExistence type="predicted"/>
<reference evidence="1 2" key="1">
    <citation type="journal article" date="2016" name="PLoS ONE">
        <title>Sequence Assembly of Yarrowia lipolytica Strain W29/CLIB89 Shows Transposable Element Diversity.</title>
        <authorList>
            <person name="Magnan C."/>
            <person name="Yu J."/>
            <person name="Chang I."/>
            <person name="Jahn E."/>
            <person name="Kanomata Y."/>
            <person name="Wu J."/>
            <person name="Zeller M."/>
            <person name="Oakes M."/>
            <person name="Baldi P."/>
            <person name="Sandmeyer S."/>
        </authorList>
    </citation>
    <scope>NUCLEOTIDE SEQUENCE [LARGE SCALE GENOMIC DNA]</scope>
    <source>
        <strain evidence="2">CLIB89(W29)</strain>
    </source>
</reference>
<name>A0A1D8NH81_YARLL</name>
<dbReference type="GeneID" id="94583520"/>
<dbReference type="AlphaFoldDB" id="A0A1D8NH81"/>
<dbReference type="RefSeq" id="XP_068139007.1">
    <property type="nucleotide sequence ID" value="XM_068282906.1"/>
</dbReference>
<dbReference type="VEuPathDB" id="FungiDB:YALI1_E06468g"/>
<organism evidence="1 2">
    <name type="scientific">Yarrowia lipolytica</name>
    <name type="common">Candida lipolytica</name>
    <dbReference type="NCBI Taxonomy" id="4952"/>
    <lineage>
        <taxon>Eukaryota</taxon>
        <taxon>Fungi</taxon>
        <taxon>Dikarya</taxon>
        <taxon>Ascomycota</taxon>
        <taxon>Saccharomycotina</taxon>
        <taxon>Dipodascomycetes</taxon>
        <taxon>Dipodascales</taxon>
        <taxon>Dipodascales incertae sedis</taxon>
        <taxon>Yarrowia</taxon>
    </lineage>
</organism>
<sequence length="152" mass="17268">MYGVINNCYGTVNKPRDIHMFYQVASLDCPRTRTIRLSTSSRHSRIPQGYKLFSDGTCAHASWVQIRYSSYTGTGRSTALSRLSVRAKHAKGQERQNRRGRGQSALLISPISYHLPKLLVFSSNYQMASSCVRGWCHPIRYRSSQCLKYISA</sequence>
<evidence type="ECO:0000313" key="2">
    <source>
        <dbReference type="Proteomes" id="UP000182444"/>
    </source>
</evidence>
<evidence type="ECO:0000313" key="1">
    <source>
        <dbReference type="EMBL" id="AOW04995.1"/>
    </source>
</evidence>
<protein>
    <submittedName>
        <fullName evidence="1">Uncharacterized protein</fullName>
    </submittedName>
</protein>
<dbReference type="Proteomes" id="UP000182444">
    <property type="component" value="Chromosome 1E"/>
</dbReference>
<gene>
    <name evidence="1" type="ORF">YALI1_E06468g</name>
</gene>
<accession>A0A1D8NH81</accession>
<dbReference type="EMBL" id="CP017557">
    <property type="protein sequence ID" value="AOW04995.1"/>
    <property type="molecule type" value="Genomic_DNA"/>
</dbReference>